<dbReference type="InterPro" id="IPR016163">
    <property type="entry name" value="Ald_DH_C"/>
</dbReference>
<feature type="region of interest" description="Disordered" evidence="2">
    <location>
        <begin position="1"/>
        <end position="30"/>
    </location>
</feature>
<name>A0A1Q2CQQ7_9ACTN</name>
<dbReference type="SUPFAM" id="SSF53720">
    <property type="entry name" value="ALDH-like"/>
    <property type="match status" value="1"/>
</dbReference>
<dbReference type="InterPro" id="IPR016162">
    <property type="entry name" value="Ald_DH_N"/>
</dbReference>
<feature type="compositionally biased region" description="Low complexity" evidence="2">
    <location>
        <begin position="427"/>
        <end position="444"/>
    </location>
</feature>
<evidence type="ECO:0000256" key="2">
    <source>
        <dbReference type="SAM" id="MobiDB-lite"/>
    </source>
</evidence>
<evidence type="ECO:0000313" key="4">
    <source>
        <dbReference type="EMBL" id="AQP48441.1"/>
    </source>
</evidence>
<organism evidence="4 5">
    <name type="scientific">Tessaracoccus aquimaris</name>
    <dbReference type="NCBI Taxonomy" id="1332264"/>
    <lineage>
        <taxon>Bacteria</taxon>
        <taxon>Bacillati</taxon>
        <taxon>Actinomycetota</taxon>
        <taxon>Actinomycetes</taxon>
        <taxon>Propionibacteriales</taxon>
        <taxon>Propionibacteriaceae</taxon>
        <taxon>Tessaracoccus</taxon>
    </lineage>
</organism>
<dbReference type="InterPro" id="IPR016160">
    <property type="entry name" value="Ald_DH_CS_CYS"/>
</dbReference>
<evidence type="ECO:0000259" key="3">
    <source>
        <dbReference type="Pfam" id="PF00171"/>
    </source>
</evidence>
<dbReference type="Pfam" id="PF00171">
    <property type="entry name" value="Aldedh"/>
    <property type="match status" value="1"/>
</dbReference>
<dbReference type="EMBL" id="CP019606">
    <property type="protein sequence ID" value="AQP48441.1"/>
    <property type="molecule type" value="Genomic_DNA"/>
</dbReference>
<proteinExistence type="predicted"/>
<dbReference type="RefSeq" id="WP_077686775.1">
    <property type="nucleotide sequence ID" value="NZ_CP019606.1"/>
</dbReference>
<dbReference type="Gene3D" id="3.40.309.10">
    <property type="entry name" value="Aldehyde Dehydrogenase, Chain A, domain 2"/>
    <property type="match status" value="1"/>
</dbReference>
<feature type="region of interest" description="Disordered" evidence="2">
    <location>
        <begin position="427"/>
        <end position="466"/>
    </location>
</feature>
<dbReference type="PROSITE" id="PS00070">
    <property type="entry name" value="ALDEHYDE_DEHYDR_CYS"/>
    <property type="match status" value="1"/>
</dbReference>
<dbReference type="Proteomes" id="UP000188145">
    <property type="component" value="Chromosome"/>
</dbReference>
<accession>A0A1Q2CQQ7</accession>
<dbReference type="OrthoDB" id="6882680at2"/>
<evidence type="ECO:0000313" key="5">
    <source>
        <dbReference type="Proteomes" id="UP000188145"/>
    </source>
</evidence>
<dbReference type="InterPro" id="IPR016161">
    <property type="entry name" value="Ald_DH/histidinol_DH"/>
</dbReference>
<dbReference type="PANTHER" id="PTHR11699">
    <property type="entry name" value="ALDEHYDE DEHYDROGENASE-RELATED"/>
    <property type="match status" value="1"/>
</dbReference>
<protein>
    <recommendedName>
        <fullName evidence="3">Aldehyde dehydrogenase domain-containing protein</fullName>
    </recommendedName>
</protein>
<dbReference type="Gene3D" id="3.40.605.10">
    <property type="entry name" value="Aldehyde Dehydrogenase, Chain A, domain 1"/>
    <property type="match status" value="1"/>
</dbReference>
<dbReference type="AlphaFoldDB" id="A0A1Q2CQQ7"/>
<dbReference type="CDD" id="cd07078">
    <property type="entry name" value="ALDH"/>
    <property type="match status" value="1"/>
</dbReference>
<dbReference type="InterPro" id="IPR015590">
    <property type="entry name" value="Aldehyde_DH_dom"/>
</dbReference>
<feature type="domain" description="Aldehyde dehydrogenase" evidence="3">
    <location>
        <begin position="20"/>
        <end position="426"/>
    </location>
</feature>
<reference evidence="5" key="1">
    <citation type="submission" date="2017-02" db="EMBL/GenBank/DDBJ databases">
        <title>Tessaracoccus aquaemaris sp. nov., isolated from the intestine of a Korean rockfish, Sebastes schlegelii, in a marine aquaculture pond.</title>
        <authorList>
            <person name="Tak E.J."/>
            <person name="Bae J.-W."/>
        </authorList>
    </citation>
    <scope>NUCLEOTIDE SEQUENCE [LARGE SCALE GENOMIC DNA]</scope>
    <source>
        <strain evidence="5">NSG39</strain>
    </source>
</reference>
<evidence type="ECO:0000256" key="1">
    <source>
        <dbReference type="ARBA" id="ARBA00023002"/>
    </source>
</evidence>
<keyword evidence="5" id="KW-1185">Reference proteome</keyword>
<keyword evidence="1" id="KW-0560">Oxidoreductase</keyword>
<gene>
    <name evidence="4" type="ORF">BW730_13930</name>
</gene>
<dbReference type="STRING" id="1332264.BW730_13930"/>
<dbReference type="GO" id="GO:0016620">
    <property type="term" value="F:oxidoreductase activity, acting on the aldehyde or oxo group of donors, NAD or NADP as acceptor"/>
    <property type="evidence" value="ECO:0007669"/>
    <property type="project" value="InterPro"/>
</dbReference>
<sequence length="466" mass="48081">MTLHHPQMLIAGRQHSPRRETRTYTSPSKGDAVSEILLGTPEDVDLAVAAARAALPAVAALTLDERGDLLRATAASIRAHASEFADLLALEHGKTYHGDAPGEVEASAAALEAAGGQARWLTEAHYPLSTPGKRLLTVRRPRGVYGILTPWNFPLGIATQYYFGPGLAAGNTMVWVGAPSVNSTHALLAQIIAGLWPAGALNFITGDGPVVGQALASHPGVDAVGFTGSTPVGNAVQIAAVGKPSFLELGGNGPTIVLADADIERAAEKIATGSFTNAGQICTASGRILVHGSIAAQLAEAIAEQSKRFVLGDPFDAATTMGPVHRSELAETVLGQVSRAVESGARVVIGGERLQGAPTSNYVLPTVVDDVPADSDLHRAETFGPVAPLVHFDTDDELGSLLSASRFGLHSGIFSRDVEKALTLGRACASDTSTSTTPAPTGSPRSRRAAPRGPQAASDDPEGPGR</sequence>
<dbReference type="KEGG" id="tes:BW730_13930"/>